<gene>
    <name evidence="2" type="ORF">GCM10009681_44620</name>
</gene>
<evidence type="ECO:0000313" key="2">
    <source>
        <dbReference type="EMBL" id="GAA1768457.1"/>
    </source>
</evidence>
<dbReference type="Proteomes" id="UP001500655">
    <property type="component" value="Unassembled WGS sequence"/>
</dbReference>
<feature type="chain" id="PRO_5045116622" description="SH3 domain-containing protein" evidence="1">
    <location>
        <begin position="21"/>
        <end position="119"/>
    </location>
</feature>
<comment type="caution">
    <text evidence="2">The sequence shown here is derived from an EMBL/GenBank/DDBJ whole genome shotgun (WGS) entry which is preliminary data.</text>
</comment>
<dbReference type="EMBL" id="BAAALS010000025">
    <property type="protein sequence ID" value="GAA1768457.1"/>
    <property type="molecule type" value="Genomic_DNA"/>
</dbReference>
<feature type="signal peptide" evidence="1">
    <location>
        <begin position="1"/>
        <end position="20"/>
    </location>
</feature>
<protein>
    <recommendedName>
        <fullName evidence="4">SH3 domain-containing protein</fullName>
    </recommendedName>
</protein>
<reference evidence="3" key="1">
    <citation type="journal article" date="2019" name="Int. J. Syst. Evol. Microbiol.">
        <title>The Global Catalogue of Microorganisms (GCM) 10K type strain sequencing project: providing services to taxonomists for standard genome sequencing and annotation.</title>
        <authorList>
            <consortium name="The Broad Institute Genomics Platform"/>
            <consortium name="The Broad Institute Genome Sequencing Center for Infectious Disease"/>
            <person name="Wu L."/>
            <person name="Ma J."/>
        </authorList>
    </citation>
    <scope>NUCLEOTIDE SEQUENCE [LARGE SCALE GENOMIC DNA]</scope>
    <source>
        <strain evidence="3">JCM 13249</strain>
    </source>
</reference>
<name>A0ABP4X4Y0_9ACTN</name>
<proteinExistence type="predicted"/>
<evidence type="ECO:0008006" key="4">
    <source>
        <dbReference type="Google" id="ProtNLM"/>
    </source>
</evidence>
<organism evidence="2 3">
    <name type="scientific">Luedemannella helvata</name>
    <dbReference type="NCBI Taxonomy" id="349315"/>
    <lineage>
        <taxon>Bacteria</taxon>
        <taxon>Bacillati</taxon>
        <taxon>Actinomycetota</taxon>
        <taxon>Actinomycetes</taxon>
        <taxon>Micromonosporales</taxon>
        <taxon>Micromonosporaceae</taxon>
        <taxon>Luedemannella</taxon>
    </lineage>
</organism>
<keyword evidence="1" id="KW-0732">Signal</keyword>
<dbReference type="RefSeq" id="WP_344085358.1">
    <property type="nucleotide sequence ID" value="NZ_BAAALS010000025.1"/>
</dbReference>
<evidence type="ECO:0000313" key="3">
    <source>
        <dbReference type="Proteomes" id="UP001500655"/>
    </source>
</evidence>
<accession>A0ABP4X4Y0</accession>
<evidence type="ECO:0000256" key="1">
    <source>
        <dbReference type="SAM" id="SignalP"/>
    </source>
</evidence>
<sequence>MRVKKAIAALGLVIAGTGVAVLPGSPAAAATCPNNSWSVKDGRVGNFYSGTNVNIRTGTGTNCTSVGLGQPSHTIRLDCYRSGDGGFWSHIYDYTTARGGWSKDEFIQGQGTYGALVAC</sequence>
<keyword evidence="3" id="KW-1185">Reference proteome</keyword>